<evidence type="ECO:0000313" key="4">
    <source>
        <dbReference type="EnsemblMetazoa" id="CJA10433.1"/>
    </source>
</evidence>
<dbReference type="GO" id="GO:0045087">
    <property type="term" value="P:innate immune response"/>
    <property type="evidence" value="ECO:0007669"/>
    <property type="project" value="TreeGrafter"/>
</dbReference>
<keyword evidence="5" id="KW-1185">Reference proteome</keyword>
<dbReference type="Pfam" id="PF01183">
    <property type="entry name" value="Glyco_hydro_25"/>
    <property type="match status" value="1"/>
</dbReference>
<dbReference type="SUPFAM" id="SSF51445">
    <property type="entry name" value="(Trans)glycosidases"/>
    <property type="match status" value="1"/>
</dbReference>
<dbReference type="Proteomes" id="UP000005237">
    <property type="component" value="Unassembled WGS sequence"/>
</dbReference>
<protein>
    <recommendedName>
        <fullName evidence="6">Lysozyme</fullName>
    </recommendedName>
</protein>
<dbReference type="InterPro" id="IPR017853">
    <property type="entry name" value="GH"/>
</dbReference>
<dbReference type="PANTHER" id="PTHR23208:SF16">
    <property type="entry name" value="LYSOZYME"/>
    <property type="match status" value="1"/>
</dbReference>
<dbReference type="GO" id="GO:0007165">
    <property type="term" value="P:signal transduction"/>
    <property type="evidence" value="ECO:0007669"/>
    <property type="project" value="TreeGrafter"/>
</dbReference>
<comment type="similarity">
    <text evidence="1">Belongs to the glycosyl hydrolase 25 family.</text>
</comment>
<evidence type="ECO:0008006" key="6">
    <source>
        <dbReference type="Google" id="ProtNLM"/>
    </source>
</evidence>
<dbReference type="CDD" id="cd06416">
    <property type="entry name" value="GH25_Lys1-like"/>
    <property type="match status" value="1"/>
</dbReference>
<accession>A0A8R1DSI2</accession>
<evidence type="ECO:0000256" key="1">
    <source>
        <dbReference type="ARBA" id="ARBA00010646"/>
    </source>
</evidence>
<dbReference type="InterPro" id="IPR002053">
    <property type="entry name" value="Glyco_hydro_25"/>
</dbReference>
<organism evidence="4 5">
    <name type="scientific">Caenorhabditis japonica</name>
    <dbReference type="NCBI Taxonomy" id="281687"/>
    <lineage>
        <taxon>Eukaryota</taxon>
        <taxon>Metazoa</taxon>
        <taxon>Ecdysozoa</taxon>
        <taxon>Nematoda</taxon>
        <taxon>Chromadorea</taxon>
        <taxon>Rhabditida</taxon>
        <taxon>Rhabditina</taxon>
        <taxon>Rhabditomorpha</taxon>
        <taxon>Rhabditoidea</taxon>
        <taxon>Rhabditidae</taxon>
        <taxon>Peloderinae</taxon>
        <taxon>Caenorhabditis</taxon>
    </lineage>
</organism>
<feature type="chain" id="PRO_5035714312" description="Lysozyme" evidence="3">
    <location>
        <begin position="17"/>
        <end position="214"/>
    </location>
</feature>
<dbReference type="OMA" id="WSSPTMK"/>
<dbReference type="GO" id="GO:0016998">
    <property type="term" value="P:cell wall macromolecule catabolic process"/>
    <property type="evidence" value="ECO:0007669"/>
    <property type="project" value="InterPro"/>
</dbReference>
<proteinExistence type="inferred from homology"/>
<sequence length="214" mass="23635">MKVLLVLFALFKAISAGSDGFDFVQATSVTTMQCVKNSGIAFVIPRIFTSAGTIDQTGINNVKNSHAAGIPTVDGYFFPCISSRCPSGAEQVKTALDAISSQGTNIGTIWLDIEHLAWPTNHANNREFIESMVNEAVSRNQPVGIYSNYNQWEVIVGLDYTSLSHLPLWWVEYDGEKEPVQYQAFGGWSKPRIHEWHSAERGPCGLTVESNYMP</sequence>
<reference evidence="4" key="2">
    <citation type="submission" date="2022-06" db="UniProtKB">
        <authorList>
            <consortium name="EnsemblMetazoa"/>
        </authorList>
    </citation>
    <scope>IDENTIFICATION</scope>
    <source>
        <strain evidence="4">DF5081</strain>
    </source>
</reference>
<feature type="signal peptide" evidence="3">
    <location>
        <begin position="1"/>
        <end position="16"/>
    </location>
</feature>
<dbReference type="Gene3D" id="3.20.20.80">
    <property type="entry name" value="Glycosidases"/>
    <property type="match status" value="1"/>
</dbReference>
<reference evidence="5" key="1">
    <citation type="submission" date="2010-08" db="EMBL/GenBank/DDBJ databases">
        <authorList>
            <consortium name="Caenorhabditis japonica Sequencing Consortium"/>
            <person name="Wilson R.K."/>
        </authorList>
    </citation>
    <scope>NUCLEOTIDE SEQUENCE [LARGE SCALE GENOMIC DNA]</scope>
    <source>
        <strain evidence="5">DF5081</strain>
    </source>
</reference>
<evidence type="ECO:0000256" key="3">
    <source>
        <dbReference type="SAM" id="SignalP"/>
    </source>
</evidence>
<dbReference type="GO" id="GO:0009253">
    <property type="term" value="P:peptidoglycan catabolic process"/>
    <property type="evidence" value="ECO:0007669"/>
    <property type="project" value="InterPro"/>
</dbReference>
<evidence type="ECO:0000313" key="5">
    <source>
        <dbReference type="Proteomes" id="UP000005237"/>
    </source>
</evidence>
<dbReference type="AlphaFoldDB" id="A0A8R1DSI2"/>
<dbReference type="PROSITE" id="PS51904">
    <property type="entry name" value="GLYCOSYL_HYDROL_F25_2"/>
    <property type="match status" value="1"/>
</dbReference>
<keyword evidence="2 3" id="KW-0732">Signal</keyword>
<dbReference type="PANTHER" id="PTHR23208">
    <property type="entry name" value="LYSOZYME PROTEIN"/>
    <property type="match status" value="1"/>
</dbReference>
<dbReference type="EnsemblMetazoa" id="CJA10433.1">
    <property type="protein sequence ID" value="CJA10433.1"/>
    <property type="gene ID" value="WBGene00129637"/>
</dbReference>
<dbReference type="GO" id="GO:0003796">
    <property type="term" value="F:lysozyme activity"/>
    <property type="evidence" value="ECO:0007669"/>
    <property type="project" value="InterPro"/>
</dbReference>
<dbReference type="InterPro" id="IPR051595">
    <property type="entry name" value="GH25_Enzymes"/>
</dbReference>
<name>A0A8R1DSI2_CAEJA</name>
<evidence type="ECO:0000256" key="2">
    <source>
        <dbReference type="ARBA" id="ARBA00022729"/>
    </source>
</evidence>